<evidence type="ECO:0000313" key="3">
    <source>
        <dbReference type="Proteomes" id="UP000664218"/>
    </source>
</evidence>
<dbReference type="RefSeq" id="WP_207599162.1">
    <property type="nucleotide sequence ID" value="NZ_JAFNJU010000004.1"/>
</dbReference>
<dbReference type="EMBL" id="JAFNJU010000004">
    <property type="protein sequence ID" value="MBO1264645.1"/>
    <property type="molecule type" value="Genomic_DNA"/>
</dbReference>
<keyword evidence="1" id="KW-0472">Membrane</keyword>
<feature type="transmembrane region" description="Helical" evidence="1">
    <location>
        <begin position="112"/>
        <end position="129"/>
    </location>
</feature>
<evidence type="ECO:0000313" key="2">
    <source>
        <dbReference type="EMBL" id="MBO1264645.1"/>
    </source>
</evidence>
<feature type="transmembrane region" description="Helical" evidence="1">
    <location>
        <begin position="84"/>
        <end position="105"/>
    </location>
</feature>
<proteinExistence type="predicted"/>
<feature type="transmembrane region" description="Helical" evidence="1">
    <location>
        <begin position="135"/>
        <end position="152"/>
    </location>
</feature>
<organism evidence="2 3">
    <name type="scientific">Proteiniclasticum aestuarii</name>
    <dbReference type="NCBI Taxonomy" id="2817862"/>
    <lineage>
        <taxon>Bacteria</taxon>
        <taxon>Bacillati</taxon>
        <taxon>Bacillota</taxon>
        <taxon>Clostridia</taxon>
        <taxon>Eubacteriales</taxon>
        <taxon>Clostridiaceae</taxon>
        <taxon>Proteiniclasticum</taxon>
    </lineage>
</organism>
<evidence type="ECO:0000256" key="1">
    <source>
        <dbReference type="SAM" id="Phobius"/>
    </source>
</evidence>
<dbReference type="AlphaFoldDB" id="A0A939KKF0"/>
<keyword evidence="1" id="KW-0812">Transmembrane</keyword>
<name>A0A939KKF0_9CLOT</name>
<keyword evidence="3" id="KW-1185">Reference proteome</keyword>
<keyword evidence="1" id="KW-1133">Transmembrane helix</keyword>
<reference evidence="2" key="1">
    <citation type="submission" date="2021-03" db="EMBL/GenBank/DDBJ databases">
        <title>Proteiniclasticum marinus sp. nov., isolated from tidal flat sediment.</title>
        <authorList>
            <person name="Namirimu T."/>
            <person name="Yang J.-A."/>
            <person name="Yang S.-H."/>
            <person name="Kim Y.-J."/>
            <person name="Kwon K.K."/>
        </authorList>
    </citation>
    <scope>NUCLEOTIDE SEQUENCE</scope>
    <source>
        <strain evidence="2">SCR006</strain>
    </source>
</reference>
<dbReference type="Proteomes" id="UP000664218">
    <property type="component" value="Unassembled WGS sequence"/>
</dbReference>
<gene>
    <name evidence="2" type="ORF">J3A84_06345</name>
</gene>
<feature type="transmembrane region" description="Helical" evidence="1">
    <location>
        <begin position="31"/>
        <end position="64"/>
    </location>
</feature>
<sequence>MQIAASTLFPLFACLIGTRILRNKVKIRIQLLLPFALILTVSSICFSFSAAEILFYSAFLVGVITDAHSGEVYDYSLYAMAPSALYLFYGTRSYIAAIFMFLIPFYKGNKKLQFYFGEGDLWILLFISMAYGRNVFYTLFYASCLGLLFSFVRKKKEVYFLPFLFLGLLISQVDKINNIFGI</sequence>
<accession>A0A939KKF0</accession>
<comment type="caution">
    <text evidence="2">The sequence shown here is derived from an EMBL/GenBank/DDBJ whole genome shotgun (WGS) entry which is preliminary data.</text>
</comment>
<protein>
    <submittedName>
        <fullName evidence="2">Uncharacterized protein</fullName>
    </submittedName>
</protein>